<organism evidence="2 3">
    <name type="scientific">Streptomyces anandii</name>
    <dbReference type="NCBI Taxonomy" id="285454"/>
    <lineage>
        <taxon>Bacteria</taxon>
        <taxon>Bacillati</taxon>
        <taxon>Actinomycetota</taxon>
        <taxon>Actinomycetes</taxon>
        <taxon>Kitasatosporales</taxon>
        <taxon>Streptomycetaceae</taxon>
        <taxon>Streptomyces</taxon>
    </lineage>
</organism>
<dbReference type="SMART" id="SM00347">
    <property type="entry name" value="HTH_MARR"/>
    <property type="match status" value="1"/>
</dbReference>
<dbReference type="PROSITE" id="PS50995">
    <property type="entry name" value="HTH_MARR_2"/>
    <property type="match status" value="1"/>
</dbReference>
<dbReference type="CDD" id="cd00090">
    <property type="entry name" value="HTH_ARSR"/>
    <property type="match status" value="1"/>
</dbReference>
<feature type="domain" description="HTH marR-type" evidence="1">
    <location>
        <begin position="19"/>
        <end position="155"/>
    </location>
</feature>
<dbReference type="InterPro" id="IPR036388">
    <property type="entry name" value="WH-like_DNA-bd_sf"/>
</dbReference>
<dbReference type="PANTHER" id="PTHR33164:SF106">
    <property type="entry name" value="TRANSCRIPTIONAL REGULATORY PROTEIN"/>
    <property type="match status" value="1"/>
</dbReference>
<dbReference type="PANTHER" id="PTHR33164">
    <property type="entry name" value="TRANSCRIPTIONAL REGULATOR, MARR FAMILY"/>
    <property type="match status" value="1"/>
</dbReference>
<dbReference type="InterPro" id="IPR039422">
    <property type="entry name" value="MarR/SlyA-like"/>
</dbReference>
<dbReference type="EMBL" id="JBHYTS010000070">
    <property type="protein sequence ID" value="MFE1754883.1"/>
    <property type="molecule type" value="Genomic_DNA"/>
</dbReference>
<dbReference type="InterPro" id="IPR011991">
    <property type="entry name" value="ArsR-like_HTH"/>
</dbReference>
<accession>A0ABW6HEH4</accession>
<reference evidence="2 3" key="1">
    <citation type="submission" date="2024-09" db="EMBL/GenBank/DDBJ databases">
        <title>The Natural Products Discovery Center: Release of the First 8490 Sequenced Strains for Exploring Actinobacteria Biosynthetic Diversity.</title>
        <authorList>
            <person name="Kalkreuter E."/>
            <person name="Kautsar S.A."/>
            <person name="Yang D."/>
            <person name="Bader C.D."/>
            <person name="Teijaro C.N."/>
            <person name="Fluegel L."/>
            <person name="Davis C.M."/>
            <person name="Simpson J.R."/>
            <person name="Lauterbach L."/>
            <person name="Steele A.D."/>
            <person name="Gui C."/>
            <person name="Meng S."/>
            <person name="Li G."/>
            <person name="Viehrig K."/>
            <person name="Ye F."/>
            <person name="Su P."/>
            <person name="Kiefer A.F."/>
            <person name="Nichols A."/>
            <person name="Cepeda A.J."/>
            <person name="Yan W."/>
            <person name="Fan B."/>
            <person name="Jiang Y."/>
            <person name="Adhikari A."/>
            <person name="Zheng C.-J."/>
            <person name="Schuster L."/>
            <person name="Cowan T.M."/>
            <person name="Smanski M.J."/>
            <person name="Chevrette M.G."/>
            <person name="De Carvalho L.P.S."/>
            <person name="Shen B."/>
        </authorList>
    </citation>
    <scope>NUCLEOTIDE SEQUENCE [LARGE SCALE GENOMIC DNA]</scope>
    <source>
        <strain evidence="2 3">NPDC059500</strain>
    </source>
</reference>
<sequence length="176" mass="19488">MSTRTGRDRDRAHGRSRDRAELIAAIEDAVRDNGGRGQLLHQAIAERFGLNPTDLKCVDLARTEPRLTAGRLAEITGLSTSATTAVLDRMEKAGFIERVRDPADRRRVVVVSTGRREQELNTAFGPLKDAMTAVLESYDDEQLALIAGFVRRLNDLLRDLTAQPDDKPLTTPPEAR</sequence>
<dbReference type="Pfam" id="PF01047">
    <property type="entry name" value="MarR"/>
    <property type="match status" value="1"/>
</dbReference>
<protein>
    <submittedName>
        <fullName evidence="2">MarR family winged helix-turn-helix transcriptional regulator</fullName>
    </submittedName>
</protein>
<evidence type="ECO:0000259" key="1">
    <source>
        <dbReference type="PROSITE" id="PS50995"/>
    </source>
</evidence>
<gene>
    <name evidence="2" type="ORF">ACFW88_30815</name>
</gene>
<keyword evidence="3" id="KW-1185">Reference proteome</keyword>
<comment type="caution">
    <text evidence="2">The sequence shown here is derived from an EMBL/GenBank/DDBJ whole genome shotgun (WGS) entry which is preliminary data.</text>
</comment>
<evidence type="ECO:0000313" key="2">
    <source>
        <dbReference type="EMBL" id="MFE1754883.1"/>
    </source>
</evidence>
<dbReference type="InterPro" id="IPR000835">
    <property type="entry name" value="HTH_MarR-typ"/>
</dbReference>
<dbReference type="RefSeq" id="WP_381807848.1">
    <property type="nucleotide sequence ID" value="NZ_JBHYTS010000070.1"/>
</dbReference>
<dbReference type="Proteomes" id="UP001599756">
    <property type="component" value="Unassembled WGS sequence"/>
</dbReference>
<proteinExistence type="predicted"/>
<evidence type="ECO:0000313" key="3">
    <source>
        <dbReference type="Proteomes" id="UP001599756"/>
    </source>
</evidence>
<name>A0ABW6HEH4_9ACTN</name>
<dbReference type="InterPro" id="IPR036390">
    <property type="entry name" value="WH_DNA-bd_sf"/>
</dbReference>
<dbReference type="Gene3D" id="1.10.10.10">
    <property type="entry name" value="Winged helix-like DNA-binding domain superfamily/Winged helix DNA-binding domain"/>
    <property type="match status" value="1"/>
</dbReference>
<dbReference type="SUPFAM" id="SSF46785">
    <property type="entry name" value="Winged helix' DNA-binding domain"/>
    <property type="match status" value="1"/>
</dbReference>